<dbReference type="AlphaFoldDB" id="A0A0C2FGU7"/>
<name>A0A0C2FGU7_9PEZI</name>
<gene>
    <name evidence="2" type="ORF">SPBR_01162</name>
</gene>
<evidence type="ECO:0000313" key="2">
    <source>
        <dbReference type="EMBL" id="KIH90293.1"/>
    </source>
</evidence>
<comment type="caution">
    <text evidence="2">The sequence shown here is derived from an EMBL/GenBank/DDBJ whole genome shotgun (WGS) entry which is preliminary data.</text>
</comment>
<reference evidence="2 3" key="1">
    <citation type="journal article" date="2014" name="BMC Genomics">
        <title>Comparative genomics of the major fungal agents of human and animal Sporotrichosis: Sporothrix schenckii and Sporothrix brasiliensis.</title>
        <authorList>
            <person name="Teixeira M.M."/>
            <person name="de Almeida L.G."/>
            <person name="Kubitschek-Barreira P."/>
            <person name="Alves F.L."/>
            <person name="Kioshima E.S."/>
            <person name="Abadio A.K."/>
            <person name="Fernandes L."/>
            <person name="Derengowski L.S."/>
            <person name="Ferreira K.S."/>
            <person name="Souza R.C."/>
            <person name="Ruiz J.C."/>
            <person name="de Andrade N.C."/>
            <person name="Paes H.C."/>
            <person name="Nicola A.M."/>
            <person name="Albuquerque P."/>
            <person name="Gerber A.L."/>
            <person name="Martins V.P."/>
            <person name="Peconick L.D."/>
            <person name="Neto A.V."/>
            <person name="Chaucanez C.B."/>
            <person name="Silva P.A."/>
            <person name="Cunha O.L."/>
            <person name="de Oliveira F.F."/>
            <person name="dos Santos T.C."/>
            <person name="Barros A.L."/>
            <person name="Soares M.A."/>
            <person name="de Oliveira L.M."/>
            <person name="Marini M.M."/>
            <person name="Villalobos-Duno H."/>
            <person name="Cunha M.M."/>
            <person name="de Hoog S."/>
            <person name="da Silveira J.F."/>
            <person name="Henrissat B."/>
            <person name="Nino-Vega G.A."/>
            <person name="Cisalpino P.S."/>
            <person name="Mora-Montes H.M."/>
            <person name="Almeida S.R."/>
            <person name="Stajich J.E."/>
            <person name="Lopes-Bezerra L.M."/>
            <person name="Vasconcelos A.T."/>
            <person name="Felipe M.S."/>
        </authorList>
    </citation>
    <scope>NUCLEOTIDE SEQUENCE [LARGE SCALE GENOMIC DNA]</scope>
    <source>
        <strain evidence="2 3">5110</strain>
    </source>
</reference>
<dbReference type="GeneID" id="63674399"/>
<accession>A0A0C2FGU7</accession>
<dbReference type="EMBL" id="AWTV01000008">
    <property type="protein sequence ID" value="KIH90293.1"/>
    <property type="molecule type" value="Genomic_DNA"/>
</dbReference>
<feature type="region of interest" description="Disordered" evidence="1">
    <location>
        <begin position="52"/>
        <end position="77"/>
    </location>
</feature>
<dbReference type="HOGENOM" id="CLU_2639705_0_0_1"/>
<sequence length="77" mass="8761">MTVETLLQYRYKEDVQRSQDDLRVILEITPLFVELFCGPKDAAEYVEGDVDGDEEGEDLEVDDSEETACDADDVWAL</sequence>
<proteinExistence type="predicted"/>
<evidence type="ECO:0000256" key="1">
    <source>
        <dbReference type="SAM" id="MobiDB-lite"/>
    </source>
</evidence>
<dbReference type="RefSeq" id="XP_040618303.1">
    <property type="nucleotide sequence ID" value="XM_040759478.1"/>
</dbReference>
<dbReference type="Proteomes" id="UP000031575">
    <property type="component" value="Unassembled WGS sequence"/>
</dbReference>
<evidence type="ECO:0000313" key="3">
    <source>
        <dbReference type="Proteomes" id="UP000031575"/>
    </source>
</evidence>
<protein>
    <submittedName>
        <fullName evidence="2">Uncharacterized protein</fullName>
    </submittedName>
</protein>
<dbReference type="VEuPathDB" id="FungiDB:SPBR_01162"/>
<organism evidence="2 3">
    <name type="scientific">Sporothrix brasiliensis 5110</name>
    <dbReference type="NCBI Taxonomy" id="1398154"/>
    <lineage>
        <taxon>Eukaryota</taxon>
        <taxon>Fungi</taxon>
        <taxon>Dikarya</taxon>
        <taxon>Ascomycota</taxon>
        <taxon>Pezizomycotina</taxon>
        <taxon>Sordariomycetes</taxon>
        <taxon>Sordariomycetidae</taxon>
        <taxon>Ophiostomatales</taxon>
        <taxon>Ophiostomataceae</taxon>
        <taxon>Sporothrix</taxon>
    </lineage>
</organism>
<keyword evidence="3" id="KW-1185">Reference proteome</keyword>